<keyword evidence="2" id="KW-1185">Reference proteome</keyword>
<protein>
    <submittedName>
        <fullName evidence="1">Uncharacterized protein</fullName>
    </submittedName>
</protein>
<organism evidence="1 2">
    <name type="scientific">Colletotrichum orchidophilum</name>
    <dbReference type="NCBI Taxonomy" id="1209926"/>
    <lineage>
        <taxon>Eukaryota</taxon>
        <taxon>Fungi</taxon>
        <taxon>Dikarya</taxon>
        <taxon>Ascomycota</taxon>
        <taxon>Pezizomycotina</taxon>
        <taxon>Sordariomycetes</taxon>
        <taxon>Hypocreomycetidae</taxon>
        <taxon>Glomerellales</taxon>
        <taxon>Glomerellaceae</taxon>
        <taxon>Colletotrichum</taxon>
    </lineage>
</organism>
<dbReference type="GeneID" id="34561100"/>
<gene>
    <name evidence="1" type="ORF">CORC01_07955</name>
</gene>
<proteinExistence type="predicted"/>
<dbReference type="AlphaFoldDB" id="A0A1G4B5U0"/>
<comment type="caution">
    <text evidence="1">The sequence shown here is derived from an EMBL/GenBank/DDBJ whole genome shotgun (WGS) entry which is preliminary data.</text>
</comment>
<evidence type="ECO:0000313" key="1">
    <source>
        <dbReference type="EMBL" id="OHE96809.1"/>
    </source>
</evidence>
<dbReference type="EMBL" id="MJBS01000065">
    <property type="protein sequence ID" value="OHE96809.1"/>
    <property type="molecule type" value="Genomic_DNA"/>
</dbReference>
<accession>A0A1G4B5U0</accession>
<name>A0A1G4B5U0_9PEZI</name>
<evidence type="ECO:0000313" key="2">
    <source>
        <dbReference type="Proteomes" id="UP000176998"/>
    </source>
</evidence>
<dbReference type="RefSeq" id="XP_022473965.1">
    <property type="nucleotide sequence ID" value="XM_022619590.1"/>
</dbReference>
<sequence length="146" mass="15839">MAQLPANDRLHGPHSLTAAARKLNWPVVELPQPPFSCNRPSRPFVSRVLRPAAAGEALRKSAIDHFSHQYGDPRLGLTHRGTPPLDYLSAIAAQLMQVDGRTCKMRLAGGFAFSREAGDVAKAKYPPYLTDPARSARVGLQTIDGS</sequence>
<dbReference type="Proteomes" id="UP000176998">
    <property type="component" value="Unassembled WGS sequence"/>
</dbReference>
<reference evidence="1 2" key="1">
    <citation type="submission" date="2016-09" db="EMBL/GenBank/DDBJ databases">
        <authorList>
            <person name="Capua I."/>
            <person name="De Benedictis P."/>
            <person name="Joannis T."/>
            <person name="Lombin L.H."/>
            <person name="Cattoli G."/>
        </authorList>
    </citation>
    <scope>NUCLEOTIDE SEQUENCE [LARGE SCALE GENOMIC DNA]</scope>
    <source>
        <strain evidence="1 2">IMI 309357</strain>
    </source>
</reference>
<dbReference type="OrthoDB" id="10343253at2759"/>